<reference evidence="2" key="1">
    <citation type="journal article" date="2013" name="Genome Biol.">
        <title>Draft genome of the mountain pine beetle, Dendroctonus ponderosae Hopkins, a major forest pest.</title>
        <authorList>
            <person name="Keeling C.I."/>
            <person name="Yuen M.M."/>
            <person name="Liao N.Y."/>
            <person name="Docking T.R."/>
            <person name="Chan S.K."/>
            <person name="Taylor G.A."/>
            <person name="Palmquist D.L."/>
            <person name="Jackman S.D."/>
            <person name="Nguyen A."/>
            <person name="Li M."/>
            <person name="Henderson H."/>
            <person name="Janes J.K."/>
            <person name="Zhao Y."/>
            <person name="Pandoh P."/>
            <person name="Moore R."/>
            <person name="Sperling F.A."/>
            <person name="Huber D.P."/>
            <person name="Birol I."/>
            <person name="Jones S.J."/>
            <person name="Bohlmann J."/>
        </authorList>
    </citation>
    <scope>NUCLEOTIDE SEQUENCE</scope>
</reference>
<dbReference type="HOGENOM" id="CLU_892158_0_0_1"/>
<organism evidence="2">
    <name type="scientific">Dendroctonus ponderosae</name>
    <name type="common">Mountain pine beetle</name>
    <dbReference type="NCBI Taxonomy" id="77166"/>
    <lineage>
        <taxon>Eukaryota</taxon>
        <taxon>Metazoa</taxon>
        <taxon>Ecdysozoa</taxon>
        <taxon>Arthropoda</taxon>
        <taxon>Hexapoda</taxon>
        <taxon>Insecta</taxon>
        <taxon>Pterygota</taxon>
        <taxon>Neoptera</taxon>
        <taxon>Endopterygota</taxon>
        <taxon>Coleoptera</taxon>
        <taxon>Polyphaga</taxon>
        <taxon>Cucujiformia</taxon>
        <taxon>Curculionidae</taxon>
        <taxon>Scolytinae</taxon>
        <taxon>Dendroctonus</taxon>
    </lineage>
</organism>
<dbReference type="EMBL" id="KB740320">
    <property type="protein sequence ID" value="ENN80877.1"/>
    <property type="molecule type" value="Genomic_DNA"/>
</dbReference>
<evidence type="ECO:0000313" key="2">
    <source>
        <dbReference type="EMBL" id="ENN80877.1"/>
    </source>
</evidence>
<name>N6UQ63_DENPD</name>
<dbReference type="OrthoDB" id="8027319at2759"/>
<proteinExistence type="predicted"/>
<protein>
    <submittedName>
        <fullName evidence="2">Uncharacterized protein</fullName>
    </submittedName>
</protein>
<evidence type="ECO:0000256" key="1">
    <source>
        <dbReference type="SAM" id="MobiDB-lite"/>
    </source>
</evidence>
<dbReference type="AlphaFoldDB" id="N6UQ63"/>
<feature type="compositionally biased region" description="Basic residues" evidence="1">
    <location>
        <begin position="301"/>
        <end position="312"/>
    </location>
</feature>
<accession>N6UQ63</accession>
<sequence length="312" mass="35225">MATNIVMTQEMLQQLLAGVMINVPRNLEPVPALRPEGNFVDCKSRFSGKRTESVDAFIDGIIVYKQCANVSDANALLGLSMLLDSDAATWWQGAKTTATSWKDAMEALQHAFGRNQPPYQIYRELFSREQGKEPTDIFINKARALLAKLPSTDEPIPIKSQIDMIYGLLHTRIRRNIPRDSIDSFEIVIANNLSRARENCERCQDAFKALQDRHRREDENYQPGEKVLIDVHALSKASLGFSAKFAPRRDGHYVILKKISPTTYQIAEVGKPDSPLGTYHVSAIRRFVGNDDPDPRPVVPIRKRGRPRKNTI</sequence>
<feature type="region of interest" description="Disordered" evidence="1">
    <location>
        <begin position="288"/>
        <end position="312"/>
    </location>
</feature>
<feature type="non-terminal residue" evidence="2">
    <location>
        <position position="1"/>
    </location>
</feature>
<gene>
    <name evidence="2" type="ORF">YQE_02709</name>
</gene>